<dbReference type="Pfam" id="PF11887">
    <property type="entry name" value="Mce4_CUP1"/>
    <property type="match status" value="1"/>
</dbReference>
<evidence type="ECO:0000256" key="2">
    <source>
        <dbReference type="SAM" id="Phobius"/>
    </source>
</evidence>
<dbReference type="Proteomes" id="UP001056035">
    <property type="component" value="Chromosome"/>
</dbReference>
<organism evidence="5 6">
    <name type="scientific">Paraconexibacter antarcticus</name>
    <dbReference type="NCBI Taxonomy" id="2949664"/>
    <lineage>
        <taxon>Bacteria</taxon>
        <taxon>Bacillati</taxon>
        <taxon>Actinomycetota</taxon>
        <taxon>Thermoleophilia</taxon>
        <taxon>Solirubrobacterales</taxon>
        <taxon>Paraconexibacteraceae</taxon>
        <taxon>Paraconexibacter</taxon>
    </lineage>
</organism>
<keyword evidence="2" id="KW-0812">Transmembrane</keyword>
<keyword evidence="6" id="KW-1185">Reference proteome</keyword>
<name>A0ABY5DQR6_9ACTN</name>
<protein>
    <submittedName>
        <fullName evidence="5">MlaD family protein</fullName>
    </submittedName>
</protein>
<evidence type="ECO:0000256" key="1">
    <source>
        <dbReference type="SAM" id="MobiDB-lite"/>
    </source>
</evidence>
<feature type="transmembrane region" description="Helical" evidence="2">
    <location>
        <begin position="12"/>
        <end position="35"/>
    </location>
</feature>
<dbReference type="InterPro" id="IPR024516">
    <property type="entry name" value="Mce_C"/>
</dbReference>
<dbReference type="InterPro" id="IPR052336">
    <property type="entry name" value="MlaD_Phospholipid_Transporter"/>
</dbReference>
<gene>
    <name evidence="5" type="ORF">NBH00_18070</name>
</gene>
<sequence length="446" mass="45555">MSVTRGPRSGTFAAGRVIALGALVLVAVVIAVVLLRGGGAYHVRLEFVNASQLVKGDQVKVGGLPVGTVSGIDLGADGQAIVTANITAGDLTPLHVGTTGVVRINSLSSVANRFVALNPGPNSSPKLGEGALIPTEKTTSQVELDSVLNTLDVATRSATQRLLRGTAGIYTGQEAAANKGLEALDPALSQLDATAREISRDQPALERFLVKSAVVVGAVSDRDPELRTALDATATTAQTLADRRAELEGVLAKAPATLGQASTTLRDLGTTFTSLQPAARELTPVAAPAAKLVAELQPLLRQGPSALRSVSVLLPSVQRVLRAMPTLRSAALPAFKAAIAGINGALPIVDEALPYVPDLYGGLVSGFGGGAVQAYDANGHYARIEPIANTQVLTGALGALGKAIPTSHEDGLTNRCPGAAYEQLSDSSSPIHLPTGLCDAGQDPGR</sequence>
<dbReference type="PANTHER" id="PTHR33371:SF4">
    <property type="entry name" value="INTERMEMBRANE PHOSPHOLIPID TRANSPORT SYSTEM BINDING PROTEIN MLAD"/>
    <property type="match status" value="1"/>
</dbReference>
<keyword evidence="2" id="KW-0472">Membrane</keyword>
<dbReference type="InterPro" id="IPR003399">
    <property type="entry name" value="Mce/MlaD"/>
</dbReference>
<evidence type="ECO:0000313" key="6">
    <source>
        <dbReference type="Proteomes" id="UP001056035"/>
    </source>
</evidence>
<accession>A0ABY5DQR6</accession>
<feature type="region of interest" description="Disordered" evidence="1">
    <location>
        <begin position="423"/>
        <end position="446"/>
    </location>
</feature>
<feature type="domain" description="Mammalian cell entry C-terminal" evidence="4">
    <location>
        <begin position="124"/>
        <end position="303"/>
    </location>
</feature>
<evidence type="ECO:0000313" key="5">
    <source>
        <dbReference type="EMBL" id="UTI63256.1"/>
    </source>
</evidence>
<dbReference type="PANTHER" id="PTHR33371">
    <property type="entry name" value="INTERMEMBRANE PHOSPHOLIPID TRANSPORT SYSTEM BINDING PROTEIN MLAD-RELATED"/>
    <property type="match status" value="1"/>
</dbReference>
<dbReference type="Pfam" id="PF02470">
    <property type="entry name" value="MlaD"/>
    <property type="match status" value="1"/>
</dbReference>
<evidence type="ECO:0000259" key="4">
    <source>
        <dbReference type="Pfam" id="PF11887"/>
    </source>
</evidence>
<evidence type="ECO:0000259" key="3">
    <source>
        <dbReference type="Pfam" id="PF02470"/>
    </source>
</evidence>
<dbReference type="RefSeq" id="WP_254569987.1">
    <property type="nucleotide sequence ID" value="NZ_CP098502.1"/>
</dbReference>
<proteinExistence type="predicted"/>
<feature type="domain" description="Mce/MlaD" evidence="3">
    <location>
        <begin position="40"/>
        <end position="120"/>
    </location>
</feature>
<reference evidence="5 6" key="1">
    <citation type="submission" date="2022-06" db="EMBL/GenBank/DDBJ databases">
        <title>Paraconexibacter antarcticus.</title>
        <authorList>
            <person name="Kim C.S."/>
        </authorList>
    </citation>
    <scope>NUCLEOTIDE SEQUENCE [LARGE SCALE GENOMIC DNA]</scope>
    <source>
        <strain evidence="5 6">02-257</strain>
    </source>
</reference>
<dbReference type="EMBL" id="CP098502">
    <property type="protein sequence ID" value="UTI63256.1"/>
    <property type="molecule type" value="Genomic_DNA"/>
</dbReference>
<keyword evidence="2" id="KW-1133">Transmembrane helix</keyword>